<dbReference type="Pfam" id="PF02897">
    <property type="entry name" value="Peptidase_S9_N"/>
    <property type="match status" value="1"/>
</dbReference>
<protein>
    <submittedName>
        <fullName evidence="3">Oligopeptidase B</fullName>
        <ecNumber evidence="3">3.4.21.83</ecNumber>
    </submittedName>
</protein>
<evidence type="ECO:0000313" key="3">
    <source>
        <dbReference type="EMBL" id="NJW54897.1"/>
    </source>
</evidence>
<feature type="domain" description="Peptidase S9A N-terminal" evidence="2">
    <location>
        <begin position="3"/>
        <end position="152"/>
    </location>
</feature>
<dbReference type="InterPro" id="IPR023302">
    <property type="entry name" value="Pept_S9A_N"/>
</dbReference>
<dbReference type="EMBL" id="JAAVJR010000603">
    <property type="protein sequence ID" value="NJW54897.1"/>
    <property type="molecule type" value="Genomic_DNA"/>
</dbReference>
<dbReference type="SUPFAM" id="SSF50993">
    <property type="entry name" value="Peptidase/esterase 'gauge' domain"/>
    <property type="match status" value="1"/>
</dbReference>
<dbReference type="PANTHER" id="PTHR11757">
    <property type="entry name" value="PROTEASE FAMILY S9A OLIGOPEPTIDASE"/>
    <property type="match status" value="1"/>
</dbReference>
<comment type="similarity">
    <text evidence="1">Belongs to the peptidase S9A family.</text>
</comment>
<organism evidence="3 4">
    <name type="scientific">Salinimicrobium oceani</name>
    <dbReference type="NCBI Taxonomy" id="2722702"/>
    <lineage>
        <taxon>Bacteria</taxon>
        <taxon>Pseudomonadati</taxon>
        <taxon>Bacteroidota</taxon>
        <taxon>Flavobacteriia</taxon>
        <taxon>Flavobacteriales</taxon>
        <taxon>Flavobacteriaceae</taxon>
        <taxon>Salinimicrobium</taxon>
    </lineage>
</organism>
<keyword evidence="4" id="KW-1185">Reference proteome</keyword>
<dbReference type="EC" id="3.4.21.83" evidence="3"/>
<name>A0ABX1D360_9FLAO</name>
<evidence type="ECO:0000313" key="4">
    <source>
        <dbReference type="Proteomes" id="UP000703674"/>
    </source>
</evidence>
<evidence type="ECO:0000259" key="2">
    <source>
        <dbReference type="Pfam" id="PF02897"/>
    </source>
</evidence>
<dbReference type="InterPro" id="IPR051543">
    <property type="entry name" value="Serine_Peptidase_S9A"/>
</dbReference>
<dbReference type="Proteomes" id="UP000703674">
    <property type="component" value="Unassembled WGS sequence"/>
</dbReference>
<gene>
    <name evidence="3" type="ORF">HC175_18460</name>
</gene>
<keyword evidence="3" id="KW-0378">Hydrolase</keyword>
<dbReference type="GO" id="GO:0004252">
    <property type="term" value="F:serine-type endopeptidase activity"/>
    <property type="evidence" value="ECO:0007669"/>
    <property type="project" value="UniProtKB-EC"/>
</dbReference>
<evidence type="ECO:0000256" key="1">
    <source>
        <dbReference type="ARBA" id="ARBA00005228"/>
    </source>
</evidence>
<reference evidence="3 4" key="1">
    <citation type="submission" date="2020-03" db="EMBL/GenBank/DDBJ databases">
        <title>Salinimicrobium sp. nov, isolated from SCS.</title>
        <authorList>
            <person name="Cao W.R."/>
        </authorList>
    </citation>
    <scope>NUCLEOTIDE SEQUENCE [LARGE SCALE GENOMIC DNA]</scope>
    <source>
        <strain evidence="4">J15B91</strain>
    </source>
</reference>
<feature type="non-terminal residue" evidence="3">
    <location>
        <position position="1"/>
    </location>
</feature>
<dbReference type="Gene3D" id="2.130.10.120">
    <property type="entry name" value="Prolyl oligopeptidase, N-terminal domain"/>
    <property type="match status" value="1"/>
</dbReference>
<sequence>LSRRVYHIQFLNLETGELLNDKLENTTGGGAWANDNKTFFYTTKNKVSLLSEKIYRHTLGEDHANNELVYHEKDPSFYIGVGKSKSEEYIIIFTGSTLTSDYHILKADNPNGDFVQLTPREEGLEYSIDHYEDKFYVVTNLDAKNFRLMETP</sequence>
<proteinExistence type="inferred from homology"/>
<comment type="caution">
    <text evidence="3">The sequence shown here is derived from an EMBL/GenBank/DDBJ whole genome shotgun (WGS) entry which is preliminary data.</text>
</comment>
<feature type="non-terminal residue" evidence="3">
    <location>
        <position position="152"/>
    </location>
</feature>
<accession>A0ABX1D360</accession>
<dbReference type="PANTHER" id="PTHR11757:SF19">
    <property type="entry name" value="PROLYL ENDOPEPTIDASE-LIKE"/>
    <property type="match status" value="1"/>
</dbReference>